<organism evidence="1 2">
    <name type="scientific">Photobacterium toruni</name>
    <dbReference type="NCBI Taxonomy" id="1935446"/>
    <lineage>
        <taxon>Bacteria</taxon>
        <taxon>Pseudomonadati</taxon>
        <taxon>Pseudomonadota</taxon>
        <taxon>Gammaproteobacteria</taxon>
        <taxon>Vibrionales</taxon>
        <taxon>Vibrionaceae</taxon>
        <taxon>Photobacterium</taxon>
    </lineage>
</organism>
<dbReference type="OrthoDB" id="6293430at2"/>
<name>A0A1T4UUQ3_9GAMM</name>
<dbReference type="Proteomes" id="UP000191116">
    <property type="component" value="Unassembled WGS sequence"/>
</dbReference>
<accession>A0A1T4UUQ3</accession>
<sequence>MEFRKIKEGEFWRLSETKQLNDYTLCESLGDPDKFQLLARLVSKNIFYAVRHARIDELRTWRLDVIAKALKKNGIVEFTVKLAE</sequence>
<reference evidence="1 2" key="1">
    <citation type="submission" date="2017-02" db="EMBL/GenBank/DDBJ databases">
        <authorList>
            <person name="Peterson S.W."/>
        </authorList>
    </citation>
    <scope>NUCLEOTIDE SEQUENCE [LARGE SCALE GENOMIC DNA]</scope>
    <source>
        <strain evidence="1 2">CECT 9189</strain>
    </source>
</reference>
<protein>
    <submittedName>
        <fullName evidence="1">Uncharacterized protein</fullName>
    </submittedName>
</protein>
<gene>
    <name evidence="1" type="ORF">CZ814_03730</name>
</gene>
<proteinExistence type="predicted"/>
<dbReference type="EMBL" id="FUWP01000034">
    <property type="protein sequence ID" value="SKA56335.1"/>
    <property type="molecule type" value="Genomic_DNA"/>
</dbReference>
<evidence type="ECO:0000313" key="2">
    <source>
        <dbReference type="Proteomes" id="UP000191116"/>
    </source>
</evidence>
<dbReference type="RefSeq" id="WP_080176402.1">
    <property type="nucleotide sequence ID" value="NZ_AP024858.1"/>
</dbReference>
<evidence type="ECO:0000313" key="1">
    <source>
        <dbReference type="EMBL" id="SKA56335.1"/>
    </source>
</evidence>
<dbReference type="AlphaFoldDB" id="A0A1T4UUQ3"/>